<evidence type="ECO:0000259" key="7">
    <source>
        <dbReference type="PROSITE" id="PS50850"/>
    </source>
</evidence>
<dbReference type="SUPFAM" id="SSF103473">
    <property type="entry name" value="MFS general substrate transporter"/>
    <property type="match status" value="1"/>
</dbReference>
<dbReference type="InterPro" id="IPR020846">
    <property type="entry name" value="MFS_dom"/>
</dbReference>
<reference evidence="8 9" key="1">
    <citation type="submission" date="2020-04" db="EMBL/GenBank/DDBJ databases">
        <authorList>
            <person name="Alioto T."/>
            <person name="Alioto T."/>
            <person name="Gomez Garrido J."/>
        </authorList>
    </citation>
    <scope>NUCLEOTIDE SEQUENCE [LARGE SCALE GENOMIC DNA]</scope>
</reference>
<keyword evidence="9" id="KW-1185">Reference proteome</keyword>
<evidence type="ECO:0000256" key="1">
    <source>
        <dbReference type="ARBA" id="ARBA00004141"/>
    </source>
</evidence>
<gene>
    <name evidence="8" type="ORF">CLODIP_2_CD00446</name>
</gene>
<dbReference type="PANTHER" id="PTHR23506:SF26">
    <property type="entry name" value="MFS-TYPE TRANSPORTER SLC18B1"/>
    <property type="match status" value="1"/>
</dbReference>
<feature type="transmembrane region" description="Helical" evidence="6">
    <location>
        <begin position="123"/>
        <end position="142"/>
    </location>
</feature>
<proteinExistence type="predicted"/>
<evidence type="ECO:0000256" key="4">
    <source>
        <dbReference type="ARBA" id="ARBA00022989"/>
    </source>
</evidence>
<evidence type="ECO:0000256" key="5">
    <source>
        <dbReference type="ARBA" id="ARBA00023136"/>
    </source>
</evidence>
<keyword evidence="2" id="KW-0813">Transport</keyword>
<dbReference type="PANTHER" id="PTHR23506">
    <property type="entry name" value="GH10249P"/>
    <property type="match status" value="1"/>
</dbReference>
<dbReference type="Gene3D" id="1.20.1250.20">
    <property type="entry name" value="MFS general substrate transporter like domains"/>
    <property type="match status" value="2"/>
</dbReference>
<feature type="transmembrane region" description="Helical" evidence="6">
    <location>
        <begin position="269"/>
        <end position="288"/>
    </location>
</feature>
<feature type="transmembrane region" description="Helical" evidence="6">
    <location>
        <begin position="227"/>
        <end position="249"/>
    </location>
</feature>
<organism evidence="8 9">
    <name type="scientific">Cloeon dipterum</name>
    <dbReference type="NCBI Taxonomy" id="197152"/>
    <lineage>
        <taxon>Eukaryota</taxon>
        <taxon>Metazoa</taxon>
        <taxon>Ecdysozoa</taxon>
        <taxon>Arthropoda</taxon>
        <taxon>Hexapoda</taxon>
        <taxon>Insecta</taxon>
        <taxon>Pterygota</taxon>
        <taxon>Palaeoptera</taxon>
        <taxon>Ephemeroptera</taxon>
        <taxon>Pisciforma</taxon>
        <taxon>Baetidae</taxon>
        <taxon>Cloeon</taxon>
    </lineage>
</organism>
<evidence type="ECO:0000256" key="6">
    <source>
        <dbReference type="SAM" id="Phobius"/>
    </source>
</evidence>
<dbReference type="OrthoDB" id="446368at2759"/>
<sequence length="468" mass="49810">MSVLSSGPAASDKFTWKQWRILIALGLLHLSRAMGKSLQAPLYPPEAISKGVSAASIGAIFSIYELTVFLMCPFLAKIINRMGYTMSIHLGMLLTGMCYISIGLLDLASSADTFLWVSLTTRMVEAVGTAIVYMSVFAVVLASFPNSVACTYTIIEFCYGCGSVIGPVVGSILLQDTNFMVPFVSVGALMLLVSYLAPCLLPQGLVSSSALGRETDKMNFASVVSSLRITAVQVNMVCIAVTTSVYSFYAPVLQPHLLKFQLSPLEISVTFVLMFGTAMVAMPIAGQISDKFVPGLLLTAIGLVAIFFGSMFIGPAPFVHVKVIWPACAAGLVVAGLGMACVLGGCFVDGISALIEHGYDDDLETFGLMTALFSASYSLGSFVGPFVSGLLYNSLGFRASTYFVLLSTLFALVTILAYVVVGAVEMPPTAPEPGKEVSYESERNVKPTKENPLDIGIDCIYGSAQLFY</sequence>
<dbReference type="Proteomes" id="UP000494165">
    <property type="component" value="Unassembled WGS sequence"/>
</dbReference>
<keyword evidence="5 6" id="KW-0472">Membrane</keyword>
<feature type="transmembrane region" description="Helical" evidence="6">
    <location>
        <begin position="324"/>
        <end position="354"/>
    </location>
</feature>
<feature type="transmembrane region" description="Helical" evidence="6">
    <location>
        <begin position="295"/>
        <end position="318"/>
    </location>
</feature>
<dbReference type="GO" id="GO:0022857">
    <property type="term" value="F:transmembrane transporter activity"/>
    <property type="evidence" value="ECO:0007669"/>
    <property type="project" value="InterPro"/>
</dbReference>
<dbReference type="PROSITE" id="PS50850">
    <property type="entry name" value="MFS"/>
    <property type="match status" value="1"/>
</dbReference>
<comment type="caution">
    <text evidence="8">The sequence shown here is derived from an EMBL/GenBank/DDBJ whole genome shotgun (WGS) entry which is preliminary data.</text>
</comment>
<dbReference type="AlphaFoldDB" id="A0A8S1CN86"/>
<feature type="transmembrane region" description="Helical" evidence="6">
    <location>
        <begin position="51"/>
        <end position="76"/>
    </location>
</feature>
<feature type="transmembrane region" description="Helical" evidence="6">
    <location>
        <begin position="88"/>
        <end position="111"/>
    </location>
</feature>
<comment type="subcellular location">
    <subcellularLocation>
        <location evidence="1">Membrane</location>
        <topology evidence="1">Multi-pass membrane protein</topology>
    </subcellularLocation>
</comment>
<feature type="transmembrane region" description="Helical" evidence="6">
    <location>
        <begin position="399"/>
        <end position="421"/>
    </location>
</feature>
<evidence type="ECO:0000256" key="2">
    <source>
        <dbReference type="ARBA" id="ARBA00022448"/>
    </source>
</evidence>
<feature type="transmembrane region" description="Helical" evidence="6">
    <location>
        <begin position="154"/>
        <end position="174"/>
    </location>
</feature>
<protein>
    <recommendedName>
        <fullName evidence="7">Major facilitator superfamily (MFS) profile domain-containing protein</fullName>
    </recommendedName>
</protein>
<dbReference type="Pfam" id="PF07690">
    <property type="entry name" value="MFS_1"/>
    <property type="match status" value="1"/>
</dbReference>
<dbReference type="GO" id="GO:0016020">
    <property type="term" value="C:membrane"/>
    <property type="evidence" value="ECO:0007669"/>
    <property type="project" value="UniProtKB-SubCell"/>
</dbReference>
<dbReference type="EMBL" id="CADEPI010000066">
    <property type="protein sequence ID" value="CAB3371824.1"/>
    <property type="molecule type" value="Genomic_DNA"/>
</dbReference>
<keyword evidence="4 6" id="KW-1133">Transmembrane helix</keyword>
<feature type="transmembrane region" description="Helical" evidence="6">
    <location>
        <begin position="180"/>
        <end position="206"/>
    </location>
</feature>
<feature type="transmembrane region" description="Helical" evidence="6">
    <location>
        <begin position="366"/>
        <end position="387"/>
    </location>
</feature>
<keyword evidence="3 6" id="KW-0812">Transmembrane</keyword>
<name>A0A8S1CN86_9INSE</name>
<evidence type="ECO:0000313" key="8">
    <source>
        <dbReference type="EMBL" id="CAB3371824.1"/>
    </source>
</evidence>
<dbReference type="InterPro" id="IPR050930">
    <property type="entry name" value="MFS_Vesicular_Transporter"/>
</dbReference>
<evidence type="ECO:0000313" key="9">
    <source>
        <dbReference type="Proteomes" id="UP000494165"/>
    </source>
</evidence>
<accession>A0A8S1CN86</accession>
<feature type="domain" description="Major facilitator superfamily (MFS) profile" evidence="7">
    <location>
        <begin position="21"/>
        <end position="425"/>
    </location>
</feature>
<evidence type="ECO:0000256" key="3">
    <source>
        <dbReference type="ARBA" id="ARBA00022692"/>
    </source>
</evidence>
<dbReference type="InterPro" id="IPR011701">
    <property type="entry name" value="MFS"/>
</dbReference>
<dbReference type="InterPro" id="IPR036259">
    <property type="entry name" value="MFS_trans_sf"/>
</dbReference>